<accession>A0ACB9SYN9</accession>
<reference evidence="1" key="1">
    <citation type="submission" date="2022-04" db="EMBL/GenBank/DDBJ databases">
        <title>Chromosome-scale genome assembly of Holotrichia oblita Faldermann.</title>
        <authorList>
            <person name="Rongchong L."/>
        </authorList>
    </citation>
    <scope>NUCLEOTIDE SEQUENCE</scope>
    <source>
        <strain evidence="1">81SQS9</strain>
    </source>
</reference>
<sequence length="105" mass="12187">MLASEVQEIVFMLTELNKDAMLSTGEVNQWIVEDQSTQDNNSESVDDYQENEVENGNRKIWASYGNKVSIADISTLLRLKKFAFQEFKRIYSPNNRLFSTINEKE</sequence>
<name>A0ACB9SYN9_HOLOL</name>
<protein>
    <submittedName>
        <fullName evidence="1">Reverse transcriptase (Rna-dependent dna polymerase)</fullName>
    </submittedName>
</protein>
<dbReference type="EMBL" id="CM043020">
    <property type="protein sequence ID" value="KAI4459670.1"/>
    <property type="molecule type" value="Genomic_DNA"/>
</dbReference>
<keyword evidence="1" id="KW-0695">RNA-directed DNA polymerase</keyword>
<gene>
    <name evidence="1" type="ORF">MML48_6g00014286</name>
</gene>
<keyword evidence="2" id="KW-1185">Reference proteome</keyword>
<proteinExistence type="predicted"/>
<keyword evidence="1" id="KW-0548">Nucleotidyltransferase</keyword>
<comment type="caution">
    <text evidence="1">The sequence shown here is derived from an EMBL/GenBank/DDBJ whole genome shotgun (WGS) entry which is preliminary data.</text>
</comment>
<keyword evidence="1" id="KW-0808">Transferase</keyword>
<evidence type="ECO:0000313" key="1">
    <source>
        <dbReference type="EMBL" id="KAI4459670.1"/>
    </source>
</evidence>
<dbReference type="Proteomes" id="UP001056778">
    <property type="component" value="Chromosome 6"/>
</dbReference>
<evidence type="ECO:0000313" key="2">
    <source>
        <dbReference type="Proteomes" id="UP001056778"/>
    </source>
</evidence>
<organism evidence="1 2">
    <name type="scientific">Holotrichia oblita</name>
    <name type="common">Chafer beetle</name>
    <dbReference type="NCBI Taxonomy" id="644536"/>
    <lineage>
        <taxon>Eukaryota</taxon>
        <taxon>Metazoa</taxon>
        <taxon>Ecdysozoa</taxon>
        <taxon>Arthropoda</taxon>
        <taxon>Hexapoda</taxon>
        <taxon>Insecta</taxon>
        <taxon>Pterygota</taxon>
        <taxon>Neoptera</taxon>
        <taxon>Endopterygota</taxon>
        <taxon>Coleoptera</taxon>
        <taxon>Polyphaga</taxon>
        <taxon>Scarabaeiformia</taxon>
        <taxon>Scarabaeidae</taxon>
        <taxon>Melolonthinae</taxon>
        <taxon>Holotrichia</taxon>
    </lineage>
</organism>